<organism evidence="4 5">
    <name type="scientific">Leucocoprinus birnbaumii</name>
    <dbReference type="NCBI Taxonomy" id="56174"/>
    <lineage>
        <taxon>Eukaryota</taxon>
        <taxon>Fungi</taxon>
        <taxon>Dikarya</taxon>
        <taxon>Basidiomycota</taxon>
        <taxon>Agaricomycotina</taxon>
        <taxon>Agaricomycetes</taxon>
        <taxon>Agaricomycetidae</taxon>
        <taxon>Agaricales</taxon>
        <taxon>Agaricineae</taxon>
        <taxon>Agaricaceae</taxon>
        <taxon>Leucocoprinus</taxon>
    </lineage>
</organism>
<dbReference type="SMART" id="SM01387">
    <property type="entry name" value="Ribosomal_S15"/>
    <property type="match status" value="1"/>
</dbReference>
<dbReference type="AlphaFoldDB" id="A0AAD5VGI5"/>
<dbReference type="GO" id="GO:1990904">
    <property type="term" value="C:ribonucleoprotein complex"/>
    <property type="evidence" value="ECO:0007669"/>
    <property type="project" value="UniProtKB-KW"/>
</dbReference>
<dbReference type="SUPFAM" id="SSF47060">
    <property type="entry name" value="S15/NS1 RNA-binding domain"/>
    <property type="match status" value="1"/>
</dbReference>
<evidence type="ECO:0000256" key="2">
    <source>
        <dbReference type="ARBA" id="ARBA00022980"/>
    </source>
</evidence>
<keyword evidence="3" id="KW-0687">Ribonucleoprotein</keyword>
<dbReference type="GO" id="GO:0003735">
    <property type="term" value="F:structural constituent of ribosome"/>
    <property type="evidence" value="ECO:0007669"/>
    <property type="project" value="InterPro"/>
</dbReference>
<dbReference type="InterPro" id="IPR000589">
    <property type="entry name" value="Ribosomal_uS15"/>
</dbReference>
<dbReference type="Proteomes" id="UP001213000">
    <property type="component" value="Unassembled WGS sequence"/>
</dbReference>
<dbReference type="PANTHER" id="PTHR23321">
    <property type="entry name" value="RIBOSOMAL PROTEIN S15, BACTERIAL AND ORGANELLAR"/>
    <property type="match status" value="1"/>
</dbReference>
<dbReference type="GO" id="GO:0005737">
    <property type="term" value="C:cytoplasm"/>
    <property type="evidence" value="ECO:0007669"/>
    <property type="project" value="UniProtKB-ARBA"/>
</dbReference>
<proteinExistence type="inferred from homology"/>
<dbReference type="GO" id="GO:0005840">
    <property type="term" value="C:ribosome"/>
    <property type="evidence" value="ECO:0007669"/>
    <property type="project" value="UniProtKB-KW"/>
</dbReference>
<name>A0AAD5VGI5_9AGAR</name>
<dbReference type="InterPro" id="IPR005290">
    <property type="entry name" value="Ribosomal_uS15_bac-type"/>
</dbReference>
<evidence type="ECO:0008006" key="6">
    <source>
        <dbReference type="Google" id="ProtNLM"/>
    </source>
</evidence>
<dbReference type="HAMAP" id="MF_01343_B">
    <property type="entry name" value="Ribosomal_uS15_B"/>
    <property type="match status" value="1"/>
</dbReference>
<dbReference type="PANTHER" id="PTHR23321:SF26">
    <property type="entry name" value="SMALL RIBOSOMAL SUBUNIT PROTEIN US15M"/>
    <property type="match status" value="1"/>
</dbReference>
<comment type="caution">
    <text evidence="4">The sequence shown here is derived from an EMBL/GenBank/DDBJ whole genome shotgun (WGS) entry which is preliminary data.</text>
</comment>
<evidence type="ECO:0000313" key="4">
    <source>
        <dbReference type="EMBL" id="KAJ3558648.1"/>
    </source>
</evidence>
<keyword evidence="2" id="KW-0689">Ribosomal protein</keyword>
<gene>
    <name evidence="4" type="ORF">NP233_g11466</name>
</gene>
<sequence>MFRAAVSNVSWSLTSLPPRLPRSSPFHTAATLHVAKTGTSVKKHNIEETEKRRALEDANRPSVVLGTRPQEEATIWPKCDLAKCLVNASNLNGPPASPFSSSSTLALAETIEINGLGTSVTVPKNRNYGIGLAEKKMLFGDLPTITVEAPLETRNSNFDGTYSESQTFDNPEQLATEHAKAVEVEQQKMEALAKVIDLHNANAGGISYENRQRIILAFSSPENPFDPGRTEVQAALLTYKIRNMWQHLTSFKRDVGNRRALLKLIHQRAKILRYLKRKDQDRYESLLPRLALAPESVEGELNL</sequence>
<evidence type="ECO:0000256" key="1">
    <source>
        <dbReference type="ARBA" id="ARBA00008434"/>
    </source>
</evidence>
<reference evidence="4" key="1">
    <citation type="submission" date="2022-07" db="EMBL/GenBank/DDBJ databases">
        <title>Genome Sequence of Leucocoprinus birnbaumii.</title>
        <authorList>
            <person name="Buettner E."/>
        </authorList>
    </citation>
    <scope>NUCLEOTIDE SEQUENCE</scope>
    <source>
        <strain evidence="4">VT141</strain>
    </source>
</reference>
<keyword evidence="5" id="KW-1185">Reference proteome</keyword>
<evidence type="ECO:0000313" key="5">
    <source>
        <dbReference type="Proteomes" id="UP001213000"/>
    </source>
</evidence>
<dbReference type="Gene3D" id="1.10.287.10">
    <property type="entry name" value="S15/NS1, RNA-binding"/>
    <property type="match status" value="1"/>
</dbReference>
<dbReference type="Pfam" id="PF00312">
    <property type="entry name" value="Ribosomal_S15"/>
    <property type="match status" value="1"/>
</dbReference>
<dbReference type="CDD" id="cd00677">
    <property type="entry name" value="S15_NS1_EPRS_RNA-bind"/>
    <property type="match status" value="1"/>
</dbReference>
<dbReference type="GO" id="GO:0006412">
    <property type="term" value="P:translation"/>
    <property type="evidence" value="ECO:0007669"/>
    <property type="project" value="InterPro"/>
</dbReference>
<accession>A0AAD5VGI5</accession>
<dbReference type="InterPro" id="IPR009068">
    <property type="entry name" value="uS15_NS1_RNA-bd_sf"/>
</dbReference>
<dbReference type="NCBIfam" id="TIGR00952">
    <property type="entry name" value="S15_bact"/>
    <property type="match status" value="1"/>
</dbReference>
<dbReference type="EMBL" id="JANIEX010001381">
    <property type="protein sequence ID" value="KAJ3558648.1"/>
    <property type="molecule type" value="Genomic_DNA"/>
</dbReference>
<evidence type="ECO:0000256" key="3">
    <source>
        <dbReference type="ARBA" id="ARBA00023274"/>
    </source>
</evidence>
<protein>
    <recommendedName>
        <fullName evidence="6">Ribosomal protein S15</fullName>
    </recommendedName>
</protein>
<dbReference type="PROSITE" id="PS00362">
    <property type="entry name" value="RIBOSOMAL_S15"/>
    <property type="match status" value="1"/>
</dbReference>
<comment type="similarity">
    <text evidence="1">Belongs to the universal ribosomal protein uS15 family.</text>
</comment>